<dbReference type="AlphaFoldDB" id="A0A6A3M9G2"/>
<evidence type="ECO:0000256" key="2">
    <source>
        <dbReference type="SAM" id="MobiDB-lite"/>
    </source>
</evidence>
<evidence type="ECO:0000256" key="1">
    <source>
        <dbReference type="SAM" id="Coils"/>
    </source>
</evidence>
<dbReference type="Proteomes" id="UP000429607">
    <property type="component" value="Unassembled WGS sequence"/>
</dbReference>
<dbReference type="Proteomes" id="UP000435112">
    <property type="component" value="Unassembled WGS sequence"/>
</dbReference>
<feature type="coiled-coil region" evidence="1">
    <location>
        <begin position="203"/>
        <end position="230"/>
    </location>
</feature>
<evidence type="ECO:0000313" key="5">
    <source>
        <dbReference type="EMBL" id="KAE9357894.1"/>
    </source>
</evidence>
<evidence type="ECO:0000313" key="4">
    <source>
        <dbReference type="EMBL" id="KAE9043500.1"/>
    </source>
</evidence>
<dbReference type="Proteomes" id="UP000434957">
    <property type="component" value="Unassembled WGS sequence"/>
</dbReference>
<dbReference type="EMBL" id="QXFT01000044">
    <property type="protein sequence ID" value="KAE9357894.1"/>
    <property type="molecule type" value="Genomic_DNA"/>
</dbReference>
<name>A0A6A3M9G2_9STRA</name>
<reference evidence="6 8" key="1">
    <citation type="submission" date="2018-09" db="EMBL/GenBank/DDBJ databases">
        <title>Genomic investigation of the strawberry pathogen Phytophthora fragariae indicates pathogenicity is determined by transcriptional variation in three key races.</title>
        <authorList>
            <person name="Adams T.M."/>
            <person name="Armitage A.D."/>
            <person name="Sobczyk M.K."/>
            <person name="Bates H.J."/>
            <person name="Dunwell J.M."/>
            <person name="Nellist C.F."/>
            <person name="Harrison R.J."/>
        </authorList>
    </citation>
    <scope>NUCLEOTIDE SEQUENCE [LARGE SCALE GENOMIC DNA]</scope>
    <source>
        <strain evidence="4 6">SCRP249</strain>
        <strain evidence="3 8">SCRP324</strain>
        <strain evidence="5 7">SCRP333</strain>
    </source>
</reference>
<dbReference type="OrthoDB" id="128733at2759"/>
<keyword evidence="7" id="KW-1185">Reference proteome</keyword>
<evidence type="ECO:0000313" key="6">
    <source>
        <dbReference type="Proteomes" id="UP000429607"/>
    </source>
</evidence>
<comment type="caution">
    <text evidence="3">The sequence shown here is derived from an EMBL/GenBank/DDBJ whole genome shotgun (WGS) entry which is preliminary data.</text>
</comment>
<feature type="region of interest" description="Disordered" evidence="2">
    <location>
        <begin position="233"/>
        <end position="256"/>
    </location>
</feature>
<protein>
    <submittedName>
        <fullName evidence="3">Uncharacterized protein</fullName>
    </submittedName>
</protein>
<feature type="coiled-coil region" evidence="1">
    <location>
        <begin position="151"/>
        <end position="178"/>
    </location>
</feature>
<organism evidence="3 8">
    <name type="scientific">Phytophthora rubi</name>
    <dbReference type="NCBI Taxonomy" id="129364"/>
    <lineage>
        <taxon>Eukaryota</taxon>
        <taxon>Sar</taxon>
        <taxon>Stramenopiles</taxon>
        <taxon>Oomycota</taxon>
        <taxon>Peronosporomycetes</taxon>
        <taxon>Peronosporales</taxon>
        <taxon>Peronosporaceae</taxon>
        <taxon>Phytophthora</taxon>
    </lineage>
</organism>
<keyword evidence="1" id="KW-0175">Coiled coil</keyword>
<feature type="compositionally biased region" description="Polar residues" evidence="2">
    <location>
        <begin position="242"/>
        <end position="256"/>
    </location>
</feature>
<sequence length="256" mass="29242">MQIGQLTRRYNDTELSKFTSVLMGTRISLPPLKTKDDYLAWRSEVVLLFQPLMLDAITYDGERYDSRMGYMQPKYADWYSMGKGVAFSALSVSLSLELRVTFKVEELHDQVKAPSLLWGRITAHFEAVDGVNPEYIRRELMNGLLKPDETVAKYVDDVEQLVRRLRQANSEMAEYAHASLPLSNTLNVFGEMAQQHTVWCSKNDRSTLKLSEAMQRLRSAEQARDQVKRLQTSAVAPKRQAAQANHVNIGQKNKAR</sequence>
<evidence type="ECO:0000313" key="8">
    <source>
        <dbReference type="Proteomes" id="UP000435112"/>
    </source>
</evidence>
<proteinExistence type="predicted"/>
<dbReference type="EMBL" id="QXFU01000616">
    <property type="protein sequence ID" value="KAE9027277.1"/>
    <property type="molecule type" value="Genomic_DNA"/>
</dbReference>
<evidence type="ECO:0000313" key="7">
    <source>
        <dbReference type="Proteomes" id="UP000434957"/>
    </source>
</evidence>
<gene>
    <name evidence="4" type="ORF">PR001_g5775</name>
    <name evidence="3" type="ORF">PR002_g10711</name>
    <name evidence="5" type="ORF">PR003_g1568</name>
</gene>
<accession>A0A6A3M9G2</accession>
<dbReference type="EMBL" id="QXFV01000261">
    <property type="protein sequence ID" value="KAE9043500.1"/>
    <property type="molecule type" value="Genomic_DNA"/>
</dbReference>
<evidence type="ECO:0000313" key="3">
    <source>
        <dbReference type="EMBL" id="KAE9027277.1"/>
    </source>
</evidence>